<evidence type="ECO:0000313" key="2">
    <source>
        <dbReference type="Proteomes" id="UP000192220"/>
    </source>
</evidence>
<name>A0A2I4BKU8_AUSLI</name>
<dbReference type="RefSeq" id="XP_013868365.1">
    <property type="nucleotide sequence ID" value="XM_014012911.1"/>
</dbReference>
<keyword evidence="1" id="KW-0175">Coiled coil</keyword>
<proteinExistence type="predicted"/>
<feature type="coiled-coil region" evidence="1">
    <location>
        <begin position="132"/>
        <end position="219"/>
    </location>
</feature>
<evidence type="ECO:0000256" key="1">
    <source>
        <dbReference type="SAM" id="Coils"/>
    </source>
</evidence>
<sequence>MSQLSFELENKQSFITLLQTVEKMKGEKKNTQLDLEQKKQMELRQQKIVDKQDELNKLTSVYKELKDKVVKKKIENLTLGVKDEAGIMDDMIYEAGIMDDMIYQTQIRKAEIKQIEAGHLQNEVQDKLKLLQTQLTEEKGAHEEAMKFLQNRNKELQQQLNSWKQRLEEMLQDKQNQVSNVKRKRTLNSDKREELERKIKEMEQVVMEDMKEKERLLQQEAEIRAATKVTTQSEHTGAGFYCPPCLTLVRS</sequence>
<gene>
    <name evidence="3" type="primary">LOC106520693</name>
</gene>
<feature type="non-terminal residue" evidence="3">
    <location>
        <position position="251"/>
    </location>
</feature>
<reference evidence="3" key="1">
    <citation type="submission" date="2025-08" db="UniProtKB">
        <authorList>
            <consortium name="RefSeq"/>
        </authorList>
    </citation>
    <scope>IDENTIFICATION</scope>
</reference>
<organism evidence="2 3">
    <name type="scientific">Austrofundulus limnaeus</name>
    <name type="common">Annual killifish</name>
    <dbReference type="NCBI Taxonomy" id="52670"/>
    <lineage>
        <taxon>Eukaryota</taxon>
        <taxon>Metazoa</taxon>
        <taxon>Chordata</taxon>
        <taxon>Craniata</taxon>
        <taxon>Vertebrata</taxon>
        <taxon>Euteleostomi</taxon>
        <taxon>Actinopterygii</taxon>
        <taxon>Neopterygii</taxon>
        <taxon>Teleostei</taxon>
        <taxon>Neoteleostei</taxon>
        <taxon>Acanthomorphata</taxon>
        <taxon>Ovalentaria</taxon>
        <taxon>Atherinomorphae</taxon>
        <taxon>Cyprinodontiformes</taxon>
        <taxon>Rivulidae</taxon>
        <taxon>Austrofundulus</taxon>
    </lineage>
</organism>
<dbReference type="OrthoDB" id="10254713at2759"/>
<dbReference type="GeneID" id="106520693"/>
<evidence type="ECO:0000313" key="3">
    <source>
        <dbReference type="RefSeq" id="XP_013868365.1"/>
    </source>
</evidence>
<dbReference type="Proteomes" id="UP000192220">
    <property type="component" value="Unplaced"/>
</dbReference>
<protein>
    <submittedName>
        <fullName evidence="3">Calponin homology domain-containing protein DDB_G0272472</fullName>
    </submittedName>
</protein>
<accession>A0A2I4BKU8</accession>
<dbReference type="STRING" id="52670.A0A2I4BKU8"/>
<dbReference type="InParanoid" id="A0A2I4BKU8"/>
<keyword evidence="2" id="KW-1185">Reference proteome</keyword>
<dbReference type="AlphaFoldDB" id="A0A2I4BKU8"/>
<dbReference type="KEGG" id="alim:106520693"/>
<feature type="coiled-coil region" evidence="1">
    <location>
        <begin position="21"/>
        <end position="75"/>
    </location>
</feature>
<dbReference type="FunCoup" id="A0A2I4BKU8">
    <property type="interactions" value="236"/>
</dbReference>